<feature type="transmembrane region" description="Helical" evidence="1">
    <location>
        <begin position="7"/>
        <end position="26"/>
    </location>
</feature>
<sequence>MIRLSRAGWNNVIIYAVMAFILLINVTQKNEDDAVPANATTTQLLAEHDVILTLTVNQMVSIERIGQTWRALPNVLSGQELDQMMSTWHTLEVEPIEKPENFDKATAVIASALLAGDSDLHYFMLNLTESGLIIAKQTPLGESAWYTASPQLYHQLLPQAVLSEPQVN</sequence>
<organism evidence="2 3">
    <name type="scientific">Thalassotalea loyana</name>
    <dbReference type="NCBI Taxonomy" id="280483"/>
    <lineage>
        <taxon>Bacteria</taxon>
        <taxon>Pseudomonadati</taxon>
        <taxon>Pseudomonadota</taxon>
        <taxon>Gammaproteobacteria</taxon>
        <taxon>Alteromonadales</taxon>
        <taxon>Colwelliaceae</taxon>
        <taxon>Thalassotalea</taxon>
    </lineage>
</organism>
<keyword evidence="1" id="KW-1133">Transmembrane helix</keyword>
<dbReference type="EMBL" id="BSSV01000001">
    <property type="protein sequence ID" value="GLX83822.1"/>
    <property type="molecule type" value="Genomic_DNA"/>
</dbReference>
<evidence type="ECO:0000256" key="1">
    <source>
        <dbReference type="SAM" id="Phobius"/>
    </source>
</evidence>
<evidence type="ECO:0008006" key="4">
    <source>
        <dbReference type="Google" id="ProtNLM"/>
    </source>
</evidence>
<dbReference type="Proteomes" id="UP001157134">
    <property type="component" value="Unassembled WGS sequence"/>
</dbReference>
<reference evidence="2 3" key="1">
    <citation type="submission" date="2023-03" db="EMBL/GenBank/DDBJ databases">
        <title>Thalassotalea loyana LMG 22536T draft genome sequence.</title>
        <authorList>
            <person name="Sawabe T."/>
        </authorList>
    </citation>
    <scope>NUCLEOTIDE SEQUENCE [LARGE SCALE GENOMIC DNA]</scope>
    <source>
        <strain evidence="2 3">LMG 22536</strain>
    </source>
</reference>
<name>A0ABQ6HAM4_9GAMM</name>
<keyword evidence="1" id="KW-0812">Transmembrane</keyword>
<keyword evidence="3" id="KW-1185">Reference proteome</keyword>
<proteinExistence type="predicted"/>
<accession>A0ABQ6HAM4</accession>
<keyword evidence="1" id="KW-0472">Membrane</keyword>
<protein>
    <recommendedName>
        <fullName evidence="4">DUF4340 domain-containing protein</fullName>
    </recommendedName>
</protein>
<gene>
    <name evidence="2" type="ORF">tloyanaT_00740</name>
</gene>
<evidence type="ECO:0000313" key="3">
    <source>
        <dbReference type="Proteomes" id="UP001157134"/>
    </source>
</evidence>
<evidence type="ECO:0000313" key="2">
    <source>
        <dbReference type="EMBL" id="GLX83822.1"/>
    </source>
</evidence>
<comment type="caution">
    <text evidence="2">The sequence shown here is derived from an EMBL/GenBank/DDBJ whole genome shotgun (WGS) entry which is preliminary data.</text>
</comment>
<dbReference type="RefSeq" id="WP_284295350.1">
    <property type="nucleotide sequence ID" value="NZ_BSSV01000001.1"/>
</dbReference>